<gene>
    <name evidence="3" type="ORF">B0H17DRAFT_1139051</name>
</gene>
<feature type="region of interest" description="Disordered" evidence="1">
    <location>
        <begin position="123"/>
        <end position="144"/>
    </location>
</feature>
<sequence length="227" mass="24533">MYLGQTNHLLWPLVGLPTVPAAGPTQPRTMNCDGARGKRAEGAHRPAWNELSREAVKKKTVIAVHVRKITARLMCTLCMDYNNGPTLDSVPEGRGGNLLAAAAQRLGSNLKLRMGQYEPAKMCQPKTKINPPPTNPRRPDSGRGNFAEELASVIGGRLGAESQNCVGPIRHRLRAEAKRESAGEGGGCCRAMPIWITVPAGCNRTCRLMGPAAPTQKVQVTLECYRC</sequence>
<reference evidence="3" key="1">
    <citation type="submission" date="2023-03" db="EMBL/GenBank/DDBJ databases">
        <title>Massive genome expansion in bonnet fungi (Mycena s.s.) driven by repeated elements and novel gene families across ecological guilds.</title>
        <authorList>
            <consortium name="Lawrence Berkeley National Laboratory"/>
            <person name="Harder C.B."/>
            <person name="Miyauchi S."/>
            <person name="Viragh M."/>
            <person name="Kuo A."/>
            <person name="Thoen E."/>
            <person name="Andreopoulos B."/>
            <person name="Lu D."/>
            <person name="Skrede I."/>
            <person name="Drula E."/>
            <person name="Henrissat B."/>
            <person name="Morin E."/>
            <person name="Kohler A."/>
            <person name="Barry K."/>
            <person name="LaButti K."/>
            <person name="Morin E."/>
            <person name="Salamov A."/>
            <person name="Lipzen A."/>
            <person name="Mereny Z."/>
            <person name="Hegedus B."/>
            <person name="Baldrian P."/>
            <person name="Stursova M."/>
            <person name="Weitz H."/>
            <person name="Taylor A."/>
            <person name="Grigoriev I.V."/>
            <person name="Nagy L.G."/>
            <person name="Martin F."/>
            <person name="Kauserud H."/>
        </authorList>
    </citation>
    <scope>NUCLEOTIDE SEQUENCE</scope>
    <source>
        <strain evidence="3">CBHHK067</strain>
    </source>
</reference>
<keyword evidence="2" id="KW-0732">Signal</keyword>
<dbReference type="EMBL" id="JARKIE010000128">
    <property type="protein sequence ID" value="KAJ7679777.1"/>
    <property type="molecule type" value="Genomic_DNA"/>
</dbReference>
<feature type="signal peptide" evidence="2">
    <location>
        <begin position="1"/>
        <end position="21"/>
    </location>
</feature>
<feature type="chain" id="PRO_5042273806" evidence="2">
    <location>
        <begin position="22"/>
        <end position="227"/>
    </location>
</feature>
<evidence type="ECO:0000256" key="1">
    <source>
        <dbReference type="SAM" id="MobiDB-lite"/>
    </source>
</evidence>
<evidence type="ECO:0000256" key="2">
    <source>
        <dbReference type="SAM" id="SignalP"/>
    </source>
</evidence>
<comment type="caution">
    <text evidence="3">The sequence shown here is derived from an EMBL/GenBank/DDBJ whole genome shotgun (WGS) entry which is preliminary data.</text>
</comment>
<protein>
    <submittedName>
        <fullName evidence="3">Uncharacterized protein</fullName>
    </submittedName>
</protein>
<accession>A0AAD7D570</accession>
<dbReference type="AlphaFoldDB" id="A0AAD7D570"/>
<proteinExistence type="predicted"/>
<organism evidence="3 4">
    <name type="scientific">Mycena rosella</name>
    <name type="common">Pink bonnet</name>
    <name type="synonym">Agaricus rosellus</name>
    <dbReference type="NCBI Taxonomy" id="1033263"/>
    <lineage>
        <taxon>Eukaryota</taxon>
        <taxon>Fungi</taxon>
        <taxon>Dikarya</taxon>
        <taxon>Basidiomycota</taxon>
        <taxon>Agaricomycotina</taxon>
        <taxon>Agaricomycetes</taxon>
        <taxon>Agaricomycetidae</taxon>
        <taxon>Agaricales</taxon>
        <taxon>Marasmiineae</taxon>
        <taxon>Mycenaceae</taxon>
        <taxon>Mycena</taxon>
    </lineage>
</organism>
<evidence type="ECO:0000313" key="4">
    <source>
        <dbReference type="Proteomes" id="UP001221757"/>
    </source>
</evidence>
<name>A0AAD7D570_MYCRO</name>
<evidence type="ECO:0000313" key="3">
    <source>
        <dbReference type="EMBL" id="KAJ7679777.1"/>
    </source>
</evidence>
<dbReference type="Proteomes" id="UP001221757">
    <property type="component" value="Unassembled WGS sequence"/>
</dbReference>
<keyword evidence="4" id="KW-1185">Reference proteome</keyword>